<accession>A0A250I7W7</accession>
<dbReference type="EMBL" id="CP022163">
    <property type="protein sequence ID" value="ATB27969.1"/>
    <property type="molecule type" value="Genomic_DNA"/>
</dbReference>
<dbReference type="RefSeq" id="WP_095976701.1">
    <property type="nucleotide sequence ID" value="NZ_CP022163.1"/>
</dbReference>
<gene>
    <name evidence="1" type="ORF">MEBOL_001414</name>
</gene>
<dbReference type="KEGG" id="mbd:MEBOL_001414"/>
<dbReference type="Proteomes" id="UP000217289">
    <property type="component" value="Chromosome"/>
</dbReference>
<sequence length="256" mass="28505">MIPAARPPTPPLDRLLDSTSSLRQSLVEHAIYTRLSKLPALRAFMRAHVFAVWDFMSLLKTLQRRLTCVEVPWMPPPDIICARWINEIVLGEETDEVRPGEYRSHFDLYLEAMRETGADTTPVLRMLESLRSGAPLDTALEHAPHAARAFVRHTLALTQASTHEVAAAFLLGREQLLPSVFEHMLQAVEPLGEPCASLRLYLERHILLDGGEHGANAASLLSRLCGEDSRKWSEAEAAALSALSARRALWDGVFEA</sequence>
<dbReference type="Gene3D" id="1.20.910.10">
    <property type="entry name" value="Heme oxygenase-like"/>
    <property type="match status" value="1"/>
</dbReference>
<organism evidence="1 2">
    <name type="scientific">Melittangium boletus DSM 14713</name>
    <dbReference type="NCBI Taxonomy" id="1294270"/>
    <lineage>
        <taxon>Bacteria</taxon>
        <taxon>Pseudomonadati</taxon>
        <taxon>Myxococcota</taxon>
        <taxon>Myxococcia</taxon>
        <taxon>Myxococcales</taxon>
        <taxon>Cystobacterineae</taxon>
        <taxon>Archangiaceae</taxon>
        <taxon>Melittangium</taxon>
    </lineage>
</organism>
<keyword evidence="2" id="KW-1185">Reference proteome</keyword>
<name>A0A250I7W7_9BACT</name>
<protein>
    <recommendedName>
        <fullName evidence="3">Heme oxygenase</fullName>
    </recommendedName>
</protein>
<evidence type="ECO:0000313" key="2">
    <source>
        <dbReference type="Proteomes" id="UP000217289"/>
    </source>
</evidence>
<dbReference type="Pfam" id="PF11251">
    <property type="entry name" value="DUF3050"/>
    <property type="match status" value="1"/>
</dbReference>
<dbReference type="SUPFAM" id="SSF48613">
    <property type="entry name" value="Heme oxygenase-like"/>
    <property type="match status" value="1"/>
</dbReference>
<dbReference type="InterPro" id="IPR024423">
    <property type="entry name" value="DUF3050"/>
</dbReference>
<evidence type="ECO:0000313" key="1">
    <source>
        <dbReference type="EMBL" id="ATB27969.1"/>
    </source>
</evidence>
<reference evidence="1 2" key="1">
    <citation type="submission" date="2017-06" db="EMBL/GenBank/DDBJ databases">
        <authorList>
            <person name="Kim H.J."/>
            <person name="Triplett B.A."/>
        </authorList>
    </citation>
    <scope>NUCLEOTIDE SEQUENCE [LARGE SCALE GENOMIC DNA]</scope>
    <source>
        <strain evidence="1 2">DSM 14713</strain>
    </source>
</reference>
<dbReference type="AlphaFoldDB" id="A0A250I7W7"/>
<proteinExistence type="predicted"/>
<dbReference type="OrthoDB" id="9791270at2"/>
<dbReference type="InterPro" id="IPR016084">
    <property type="entry name" value="Haem_Oase-like_multi-hlx"/>
</dbReference>
<evidence type="ECO:0008006" key="3">
    <source>
        <dbReference type="Google" id="ProtNLM"/>
    </source>
</evidence>